<comment type="caution">
    <text evidence="2">The sequence shown here is derived from an EMBL/GenBank/DDBJ whole genome shotgun (WGS) entry which is preliminary data.</text>
</comment>
<feature type="transmembrane region" description="Helical" evidence="1">
    <location>
        <begin position="7"/>
        <end position="27"/>
    </location>
</feature>
<protein>
    <recommendedName>
        <fullName evidence="4">DUF4157 domain-containing protein</fullName>
    </recommendedName>
</protein>
<accession>A0A9D7S9W3</accession>
<reference evidence="2 3" key="1">
    <citation type="submission" date="2020-10" db="EMBL/GenBank/DDBJ databases">
        <title>Connecting structure to function with the recovery of over 1000 high-quality activated sludge metagenome-assembled genomes encoding full-length rRNA genes using long-read sequencing.</title>
        <authorList>
            <person name="Singleton C.M."/>
            <person name="Petriglieri F."/>
            <person name="Kristensen J.M."/>
            <person name="Kirkegaard R.H."/>
            <person name="Michaelsen T.Y."/>
            <person name="Andersen M.H."/>
            <person name="Karst S.M."/>
            <person name="Dueholm M.S."/>
            <person name="Nielsen P.H."/>
            <person name="Albertsen M."/>
        </authorList>
    </citation>
    <scope>NUCLEOTIDE SEQUENCE [LARGE SCALE GENOMIC DNA]</scope>
    <source>
        <strain evidence="2">Ribe_18-Q3-R11-54_BAT3C.373</strain>
    </source>
</reference>
<evidence type="ECO:0000313" key="2">
    <source>
        <dbReference type="EMBL" id="MBK9718443.1"/>
    </source>
</evidence>
<name>A0A9D7S9W3_9BACT</name>
<evidence type="ECO:0008006" key="4">
    <source>
        <dbReference type="Google" id="ProtNLM"/>
    </source>
</evidence>
<keyword evidence="1" id="KW-0812">Transmembrane</keyword>
<evidence type="ECO:0000313" key="3">
    <source>
        <dbReference type="Proteomes" id="UP000808349"/>
    </source>
</evidence>
<organism evidence="2 3">
    <name type="scientific">Candidatus Defluviibacterium haderslevense</name>
    <dbReference type="NCBI Taxonomy" id="2981993"/>
    <lineage>
        <taxon>Bacteria</taxon>
        <taxon>Pseudomonadati</taxon>
        <taxon>Bacteroidota</taxon>
        <taxon>Saprospiria</taxon>
        <taxon>Saprospirales</taxon>
        <taxon>Saprospiraceae</taxon>
        <taxon>Candidatus Defluviibacterium</taxon>
    </lineage>
</organism>
<dbReference type="EMBL" id="JADKFW010000010">
    <property type="protein sequence ID" value="MBK9718443.1"/>
    <property type="molecule type" value="Genomic_DNA"/>
</dbReference>
<dbReference type="Proteomes" id="UP000808349">
    <property type="component" value="Unassembled WGS sequence"/>
</dbReference>
<gene>
    <name evidence="2" type="ORF">IPO85_13220</name>
</gene>
<proteinExistence type="predicted"/>
<dbReference type="AlphaFoldDB" id="A0A9D7S9W3"/>
<feature type="transmembrane region" description="Helical" evidence="1">
    <location>
        <begin position="47"/>
        <end position="68"/>
    </location>
</feature>
<keyword evidence="1" id="KW-1133">Transmembrane helix</keyword>
<evidence type="ECO:0000256" key="1">
    <source>
        <dbReference type="SAM" id="Phobius"/>
    </source>
</evidence>
<sequence length="117" mass="14329">MIWVCPFFLRIFTNNFATAISIWPFIFLKHKYQKNDAILINHEKIHLQQQAELLIIPFYIWYLLEYLFYRLKGYKKYAAYHSISFEREAYEHDSDLSYLNSRKKYAFIGFLVNRNVN</sequence>
<keyword evidence="1" id="KW-0472">Membrane</keyword>